<dbReference type="InterPro" id="IPR000184">
    <property type="entry name" value="Bac_surfAg_D15"/>
</dbReference>
<dbReference type="PANTHER" id="PTHR12815">
    <property type="entry name" value="SORTING AND ASSEMBLY MACHINERY SAMM50 PROTEIN FAMILY MEMBER"/>
    <property type="match status" value="1"/>
</dbReference>
<reference evidence="10" key="1">
    <citation type="submission" date="2020-07" db="EMBL/GenBank/DDBJ databases">
        <title>Huge and variable diversity of episymbiotic CPR bacteria and DPANN archaea in groundwater ecosystems.</title>
        <authorList>
            <person name="He C.Y."/>
            <person name="Keren R."/>
            <person name="Whittaker M."/>
            <person name="Farag I.F."/>
            <person name="Doudna J."/>
            <person name="Cate J.H.D."/>
            <person name="Banfield J.F."/>
        </authorList>
    </citation>
    <scope>NUCLEOTIDE SEQUENCE</scope>
    <source>
        <strain evidence="10">NC_groundwater_717_Ag_S-0.2um_59_8</strain>
    </source>
</reference>
<dbReference type="Pfam" id="PF07244">
    <property type="entry name" value="POTRA"/>
    <property type="match status" value="5"/>
</dbReference>
<dbReference type="InterPro" id="IPR010827">
    <property type="entry name" value="BamA/TamA_POTRA"/>
</dbReference>
<evidence type="ECO:0000256" key="2">
    <source>
        <dbReference type="ARBA" id="ARBA00022452"/>
    </source>
</evidence>
<evidence type="ECO:0000256" key="3">
    <source>
        <dbReference type="ARBA" id="ARBA00022692"/>
    </source>
</evidence>
<sequence length="756" mass="85773">MRVRWMGGWFFLWAAVFIFFSGRVEGAEQPPLPIRAIVVRGNVRVEESTIRFYLTTKVGDPFSVSSIQTDIKRLYDLGFFRDTRVDAEPFEGGLKLTYLVEENPWIREIRLTGNSEIGTDDILKALTIKVNTILNEATLRESDNKILALYQEKSRFFAAVEHRVIPLEGNQVRIDFVIDEGQEVKISRIRFEGNRYFSEYELKSAMETSEKGFWSFITGSGAYNPEVLRQDRARLEGFYQNRGFLKAVVEEPKINMDRVARRVEVVIPLREGPQYIIANLSVTGDDVFAAEALRRTLGVQEGEVFSRQKLSEGILRITDLYAEKGYAAADVIPTTNVDDVNRQVDVGLSVNRGNKQYLGQILISGNTKTRDKVIRREMRLHEGEVFDSSKLKLSRQMLNRLGYFESVTIGTEKHTGEDLVDLKVDVKERPTGAVSFGAGYSSVDHVIGLVSVSERNLFGRGQRASISAELGSRRTEYTLSFTEPWFLDRPISAGFDLFNRRNEFESYDLGSRGLVLRGGKNLREFWQGGAEYRYELDRIENVAESASQSIKDLEGRSATSSVTPYVNRDTRDDFFNPTTGWRNRFSMEIAGGPFAGDNDFVKFVADNGRYLPLGKRLILLLRSRLGYARGYGEKDVPIYERFYLGGLGTDLRGYKRREVGPKDINNDPIGGHSEFLLNTEFQIPVHEVVRTVLFYDMGNVFAQGKTIQLGDLRKSVGAGLRFLTPFGPIRIDWGHKIGKREGETSSEYHFAVGTFF</sequence>
<evidence type="ECO:0000259" key="9">
    <source>
        <dbReference type="PROSITE" id="PS51779"/>
    </source>
</evidence>
<dbReference type="GO" id="GO:0009279">
    <property type="term" value="C:cell outer membrane"/>
    <property type="evidence" value="ECO:0007669"/>
    <property type="project" value="UniProtKB-UniRule"/>
</dbReference>
<feature type="domain" description="POTRA" evidence="9">
    <location>
        <begin position="356"/>
        <end position="429"/>
    </location>
</feature>
<dbReference type="Pfam" id="PF01103">
    <property type="entry name" value="Omp85"/>
    <property type="match status" value="1"/>
</dbReference>
<feature type="domain" description="POTRA" evidence="9">
    <location>
        <begin position="275"/>
        <end position="353"/>
    </location>
</feature>
<dbReference type="InterPro" id="IPR023707">
    <property type="entry name" value="OM_assembly_BamA"/>
</dbReference>
<evidence type="ECO:0000256" key="1">
    <source>
        <dbReference type="ARBA" id="ARBA00004370"/>
    </source>
</evidence>
<evidence type="ECO:0000256" key="7">
    <source>
        <dbReference type="ARBA" id="ARBA00023237"/>
    </source>
</evidence>
<keyword evidence="2" id="KW-1134">Transmembrane beta strand</keyword>
<proteinExistence type="inferred from homology"/>
<evidence type="ECO:0000313" key="10">
    <source>
        <dbReference type="EMBL" id="MBI3015886.1"/>
    </source>
</evidence>
<dbReference type="PROSITE" id="PS51779">
    <property type="entry name" value="POTRA"/>
    <property type="match status" value="4"/>
</dbReference>
<dbReference type="AlphaFoldDB" id="A0A932GRM3"/>
<dbReference type="Gene3D" id="3.10.20.310">
    <property type="entry name" value="membrane protein fhac"/>
    <property type="match status" value="5"/>
</dbReference>
<name>A0A932GRM3_UNCTE</name>
<dbReference type="PIRSF" id="PIRSF006076">
    <property type="entry name" value="OM_assembly_OMP85"/>
    <property type="match status" value="1"/>
</dbReference>
<evidence type="ECO:0000256" key="4">
    <source>
        <dbReference type="ARBA" id="ARBA00022729"/>
    </source>
</evidence>
<keyword evidence="4" id="KW-0732">Signal</keyword>
<keyword evidence="3" id="KW-0812">Transmembrane</keyword>
<keyword evidence="5" id="KW-0677">Repeat</keyword>
<comment type="subcellular location">
    <subcellularLocation>
        <location evidence="1">Membrane</location>
    </subcellularLocation>
</comment>
<feature type="domain" description="POTRA" evidence="9">
    <location>
        <begin position="32"/>
        <end position="103"/>
    </location>
</feature>
<dbReference type="EMBL" id="JACPSX010000243">
    <property type="protein sequence ID" value="MBI3015886.1"/>
    <property type="molecule type" value="Genomic_DNA"/>
</dbReference>
<protein>
    <recommendedName>
        <fullName evidence="8">Outer membrane protein assembly factor BamA</fullName>
    </recommendedName>
</protein>
<dbReference type="PANTHER" id="PTHR12815:SF47">
    <property type="entry name" value="TRANSLOCATION AND ASSEMBLY MODULE SUBUNIT TAMA"/>
    <property type="match status" value="1"/>
</dbReference>
<evidence type="ECO:0000313" key="11">
    <source>
        <dbReference type="Proteomes" id="UP000741360"/>
    </source>
</evidence>
<comment type="caution">
    <text evidence="10">The sequence shown here is derived from an EMBL/GenBank/DDBJ whole genome shotgun (WGS) entry which is preliminary data.</text>
</comment>
<dbReference type="Gene3D" id="2.40.160.50">
    <property type="entry name" value="membrane protein fhac: a member of the omp85/tpsb transporter family"/>
    <property type="match status" value="1"/>
</dbReference>
<dbReference type="GO" id="GO:0071709">
    <property type="term" value="P:membrane assembly"/>
    <property type="evidence" value="ECO:0007669"/>
    <property type="project" value="InterPro"/>
</dbReference>
<organism evidence="10 11">
    <name type="scientific">Tectimicrobiota bacterium</name>
    <dbReference type="NCBI Taxonomy" id="2528274"/>
    <lineage>
        <taxon>Bacteria</taxon>
        <taxon>Pseudomonadati</taxon>
        <taxon>Nitrospinota/Tectimicrobiota group</taxon>
        <taxon>Candidatus Tectimicrobiota</taxon>
    </lineage>
</organism>
<accession>A0A932GRM3</accession>
<keyword evidence="6" id="KW-0472">Membrane</keyword>
<feature type="domain" description="POTRA" evidence="9">
    <location>
        <begin position="104"/>
        <end position="181"/>
    </location>
</feature>
<dbReference type="NCBIfam" id="TIGR03303">
    <property type="entry name" value="OM_YaeT"/>
    <property type="match status" value="1"/>
</dbReference>
<dbReference type="HAMAP" id="MF_01430">
    <property type="entry name" value="OM_assembly_BamA"/>
    <property type="match status" value="1"/>
</dbReference>
<evidence type="ECO:0000256" key="8">
    <source>
        <dbReference type="NCBIfam" id="TIGR03303"/>
    </source>
</evidence>
<keyword evidence="7" id="KW-0998">Cell outer membrane</keyword>
<dbReference type="InterPro" id="IPR034746">
    <property type="entry name" value="POTRA"/>
</dbReference>
<evidence type="ECO:0000256" key="5">
    <source>
        <dbReference type="ARBA" id="ARBA00022737"/>
    </source>
</evidence>
<gene>
    <name evidence="10" type="primary">bamA</name>
    <name evidence="10" type="ORF">HYY65_12710</name>
</gene>
<dbReference type="Proteomes" id="UP000741360">
    <property type="component" value="Unassembled WGS sequence"/>
</dbReference>
<evidence type="ECO:0000256" key="6">
    <source>
        <dbReference type="ARBA" id="ARBA00023136"/>
    </source>
</evidence>
<dbReference type="InterPro" id="IPR039910">
    <property type="entry name" value="D15-like"/>
</dbReference>